<dbReference type="Gene3D" id="1.10.30.10">
    <property type="entry name" value="High mobility group box domain"/>
    <property type="match status" value="2"/>
</dbReference>
<keyword evidence="4 5" id="KW-0539">Nucleus</keyword>
<evidence type="ECO:0000313" key="9">
    <source>
        <dbReference type="WBParaSite" id="ACRNAN_scaffold7658.g22600.t1"/>
    </source>
</evidence>
<evidence type="ECO:0000256" key="5">
    <source>
        <dbReference type="PROSITE-ProRule" id="PRU00267"/>
    </source>
</evidence>
<dbReference type="InterPro" id="IPR036910">
    <property type="entry name" value="HMG_box_dom_sf"/>
</dbReference>
<dbReference type="GO" id="GO:0005634">
    <property type="term" value="C:nucleus"/>
    <property type="evidence" value="ECO:0007669"/>
    <property type="project" value="UniProtKB-SubCell"/>
</dbReference>
<dbReference type="PANTHER" id="PTHR48112:SF32">
    <property type="entry name" value="HIGH MOBILITY GROUP PROTEIN B3"/>
    <property type="match status" value="1"/>
</dbReference>
<evidence type="ECO:0000313" key="8">
    <source>
        <dbReference type="WBParaSite" id="ACRNAN_scaffold1464.g9577.t1"/>
    </source>
</evidence>
<reference evidence="8 9" key="1">
    <citation type="submission" date="2022-11" db="UniProtKB">
        <authorList>
            <consortium name="WormBaseParasite"/>
        </authorList>
    </citation>
    <scope>IDENTIFICATION</scope>
</reference>
<comment type="similarity">
    <text evidence="2">Belongs to the HMGB family.</text>
</comment>
<comment type="subcellular location">
    <subcellularLocation>
        <location evidence="1">Nucleus</location>
    </subcellularLocation>
</comment>
<protein>
    <submittedName>
        <fullName evidence="8 9">HMG box domain-containing protein</fullName>
    </submittedName>
</protein>
<organism evidence="7 9">
    <name type="scientific">Acrobeloides nanus</name>
    <dbReference type="NCBI Taxonomy" id="290746"/>
    <lineage>
        <taxon>Eukaryota</taxon>
        <taxon>Metazoa</taxon>
        <taxon>Ecdysozoa</taxon>
        <taxon>Nematoda</taxon>
        <taxon>Chromadorea</taxon>
        <taxon>Rhabditida</taxon>
        <taxon>Tylenchina</taxon>
        <taxon>Cephalobomorpha</taxon>
        <taxon>Cephaloboidea</taxon>
        <taxon>Cephalobidae</taxon>
        <taxon>Acrobeloides</taxon>
    </lineage>
</organism>
<feature type="domain" description="HMG box" evidence="6">
    <location>
        <begin position="10"/>
        <end position="78"/>
    </location>
</feature>
<dbReference type="PRINTS" id="PR00886">
    <property type="entry name" value="HIGHMOBLTY12"/>
</dbReference>
<dbReference type="FunFam" id="1.10.30.10:FF:000042">
    <property type="entry name" value="High mobility group protein 1.2"/>
    <property type="match status" value="1"/>
</dbReference>
<dbReference type="WBParaSite" id="ACRNAN_scaffold7658.g22600.t1">
    <property type="protein sequence ID" value="ACRNAN_scaffold7658.g22600.t1"/>
    <property type="gene ID" value="ACRNAN_scaffold7658.g22600"/>
</dbReference>
<dbReference type="PANTHER" id="PTHR48112">
    <property type="entry name" value="HIGH MOBILITY GROUP PROTEIN DSP1"/>
    <property type="match status" value="1"/>
</dbReference>
<dbReference type="WBParaSite" id="ACRNAN_scaffold1464.g9577.t1">
    <property type="protein sequence ID" value="ACRNAN_scaffold1464.g9577.t1"/>
    <property type="gene ID" value="ACRNAN_scaffold1464.g9577"/>
</dbReference>
<dbReference type="Proteomes" id="UP000887540">
    <property type="component" value="Unplaced"/>
</dbReference>
<dbReference type="SUPFAM" id="SSF47095">
    <property type="entry name" value="HMG-box"/>
    <property type="match status" value="2"/>
</dbReference>
<evidence type="ECO:0000256" key="3">
    <source>
        <dbReference type="ARBA" id="ARBA00023125"/>
    </source>
</evidence>
<evidence type="ECO:0000256" key="2">
    <source>
        <dbReference type="ARBA" id="ARBA00008774"/>
    </source>
</evidence>
<dbReference type="PROSITE" id="PS50118">
    <property type="entry name" value="HMG_BOX_2"/>
    <property type="match status" value="2"/>
</dbReference>
<feature type="DNA-binding region" description="HMG box" evidence="5">
    <location>
        <begin position="97"/>
        <end position="165"/>
    </location>
</feature>
<dbReference type="AlphaFoldDB" id="A0A914EE54"/>
<dbReference type="Pfam" id="PF00505">
    <property type="entry name" value="HMG_box"/>
    <property type="match status" value="1"/>
</dbReference>
<dbReference type="Pfam" id="PF09011">
    <property type="entry name" value="HMG_box_2"/>
    <property type="match status" value="1"/>
</dbReference>
<feature type="DNA-binding region" description="HMG box" evidence="5">
    <location>
        <begin position="10"/>
        <end position="78"/>
    </location>
</feature>
<evidence type="ECO:0000256" key="4">
    <source>
        <dbReference type="ARBA" id="ARBA00023242"/>
    </source>
</evidence>
<dbReference type="CDD" id="cd01390">
    <property type="entry name" value="HMG-box_NHP6-like"/>
    <property type="match status" value="1"/>
</dbReference>
<proteinExistence type="inferred from homology"/>
<feature type="domain" description="HMG box" evidence="6">
    <location>
        <begin position="97"/>
        <end position="165"/>
    </location>
</feature>
<keyword evidence="3 5" id="KW-0238">DNA-binding</keyword>
<name>A0A914EE54_9BILA</name>
<dbReference type="InterPro" id="IPR009071">
    <property type="entry name" value="HMG_box_dom"/>
</dbReference>
<sequence length="240" mass="28072">MPEMKPPIRGKTSPYGFFVKMCYEEHKKKYPNEAIEVGEISRKCSEKWKTMSEDDKRRFVELAAKDTERYQAEVAAYGGEDYLLKKKKKKTKDPAMPKRALSAFFFFSQERRVDVLKEHPEWKLGQVAQELGKRWKELAPEERSPFEEKAASDKARYDEEMRVYRGTEGMQHNNMQQHPHHIPIEQQLTSLTNMQPASQDGLTTIVIQQQPSQHELQQMQPMEQLQSAQAYITHGELPNQ</sequence>
<keyword evidence="7" id="KW-1185">Reference proteome</keyword>
<accession>A0A914EE54</accession>
<evidence type="ECO:0000256" key="1">
    <source>
        <dbReference type="ARBA" id="ARBA00004123"/>
    </source>
</evidence>
<dbReference type="CDD" id="cd21978">
    <property type="entry name" value="HMG-box_HMGB_rpt1"/>
    <property type="match status" value="1"/>
</dbReference>
<evidence type="ECO:0000313" key="7">
    <source>
        <dbReference type="Proteomes" id="UP000887540"/>
    </source>
</evidence>
<dbReference type="SMART" id="SM00398">
    <property type="entry name" value="HMG"/>
    <property type="match status" value="2"/>
</dbReference>
<dbReference type="FunFam" id="1.10.30.10:FF:000016">
    <property type="entry name" value="FACT complex subunit SSRP1"/>
    <property type="match status" value="1"/>
</dbReference>
<dbReference type="InterPro" id="IPR050342">
    <property type="entry name" value="HMGB"/>
</dbReference>
<evidence type="ECO:0000259" key="6">
    <source>
        <dbReference type="PROSITE" id="PS50118"/>
    </source>
</evidence>
<dbReference type="GO" id="GO:0003677">
    <property type="term" value="F:DNA binding"/>
    <property type="evidence" value="ECO:0007669"/>
    <property type="project" value="UniProtKB-UniRule"/>
</dbReference>